<proteinExistence type="predicted"/>
<dbReference type="PANTHER" id="PTHR36932">
    <property type="entry name" value="CAPSULAR POLYSACCHARIDE BIOSYNTHESIS PROTEIN"/>
    <property type="match status" value="1"/>
</dbReference>
<dbReference type="SUPFAM" id="SSF56801">
    <property type="entry name" value="Acetyl-CoA synthetase-like"/>
    <property type="match status" value="1"/>
</dbReference>
<dbReference type="Gene3D" id="3.40.50.12780">
    <property type="entry name" value="N-terminal domain of ligase-like"/>
    <property type="match status" value="1"/>
</dbReference>
<dbReference type="Proteomes" id="UP000034051">
    <property type="component" value="Unassembled WGS sequence"/>
</dbReference>
<name>A0A0G1K6Q4_9BACT</name>
<evidence type="ECO:0000313" key="1">
    <source>
        <dbReference type="EMBL" id="KKT43539.1"/>
    </source>
</evidence>
<dbReference type="InterPro" id="IPR053158">
    <property type="entry name" value="CapK_Type1_Caps_Biosynth"/>
</dbReference>
<gene>
    <name evidence="1" type="ORF">UW32_C0001G0131</name>
</gene>
<dbReference type="PATRIC" id="fig|1619017.3.peg.136"/>
<organism evidence="1 2">
    <name type="scientific">Candidatus Wolfebacteria bacterium GW2011_GWE2_44_13</name>
    <dbReference type="NCBI Taxonomy" id="1619017"/>
    <lineage>
        <taxon>Bacteria</taxon>
        <taxon>Candidatus Wolfeibacteriota</taxon>
    </lineage>
</organism>
<dbReference type="PANTHER" id="PTHR36932:SF1">
    <property type="entry name" value="CAPSULAR POLYSACCHARIDE BIOSYNTHESIS PROTEIN"/>
    <property type="match status" value="1"/>
</dbReference>
<accession>A0A0G1K6Q4</accession>
<dbReference type="InterPro" id="IPR042099">
    <property type="entry name" value="ANL_N_sf"/>
</dbReference>
<evidence type="ECO:0000313" key="2">
    <source>
        <dbReference type="Proteomes" id="UP000034051"/>
    </source>
</evidence>
<comment type="caution">
    <text evidence="1">The sequence shown here is derived from an EMBL/GenBank/DDBJ whole genome shotgun (WGS) entry which is preliminary data.</text>
</comment>
<reference evidence="1 2" key="1">
    <citation type="journal article" date="2015" name="Nature">
        <title>rRNA introns, odd ribosomes, and small enigmatic genomes across a large radiation of phyla.</title>
        <authorList>
            <person name="Brown C.T."/>
            <person name="Hug L.A."/>
            <person name="Thomas B.C."/>
            <person name="Sharon I."/>
            <person name="Castelle C.J."/>
            <person name="Singh A."/>
            <person name="Wilkins M.J."/>
            <person name="Williams K.H."/>
            <person name="Banfield J.F."/>
        </authorList>
    </citation>
    <scope>NUCLEOTIDE SEQUENCE [LARGE SCALE GENOMIC DNA]</scope>
</reference>
<sequence length="441" mass="50623">MNDFSVKITARGRFYLLARKLVTLKKVDTYYRQITKLGTSVDYLGALLRHATTRVPYYKKMFDGTSNARLDQFPILNKQIIKGHFDALTVDDIEARAWFKNSSGGSTGQPQTFIQDKDFVTWSIATQTYYFRNFLGVEYAAVPKVVLWGSERDLFVQAKSIKAMLVNWLTQTYFFNSFKMTHEEMLLCVKTINKKRPVFIKAYASSVYELAKFIKENKLSVYSPQFVYSSAESMKPFMREVIEEVFACKVYDFYGSREAGAIAGECSRGSMHVFSFNSHVEIVGPQNNPVGVGEEGRILVTTLHNYAMPLIRYEIGDTAVLGGRCECGNELPVIKRITGRVTDHFLLKNGALIHGEYFTHLFYFRDWVKEFQVVQEELDKVQIFLVPTSTKKVPQEDVVEIEAKIRIVMGEDCRIEWKYVDAVPRTPQGKMLFTRSLVYGK</sequence>
<dbReference type="EMBL" id="LCHW01000001">
    <property type="protein sequence ID" value="KKT43539.1"/>
    <property type="molecule type" value="Genomic_DNA"/>
</dbReference>
<protein>
    <submittedName>
        <fullName evidence="1">CapK related-protein</fullName>
    </submittedName>
</protein>
<dbReference type="AlphaFoldDB" id="A0A0G1K6Q4"/>